<dbReference type="InterPro" id="IPR001460">
    <property type="entry name" value="PCN-bd_Tpept"/>
</dbReference>
<evidence type="ECO:0000256" key="5">
    <source>
        <dbReference type="ARBA" id="ARBA00022645"/>
    </source>
</evidence>
<accession>C4FJ00</accession>
<keyword evidence="18" id="KW-1185">Reference proteome</keyword>
<organism evidence="17 18">
    <name type="scientific">Sulfurihydrogenibium yellowstonense SS-5</name>
    <dbReference type="NCBI Taxonomy" id="432331"/>
    <lineage>
        <taxon>Bacteria</taxon>
        <taxon>Pseudomonadati</taxon>
        <taxon>Aquificota</taxon>
        <taxon>Aquificia</taxon>
        <taxon>Aquificales</taxon>
        <taxon>Hydrogenothermaceae</taxon>
        <taxon>Sulfurihydrogenibium</taxon>
    </lineage>
</organism>
<evidence type="ECO:0000256" key="14">
    <source>
        <dbReference type="SAM" id="Phobius"/>
    </source>
</evidence>
<keyword evidence="12 14" id="KW-0472">Membrane</keyword>
<evidence type="ECO:0000259" key="15">
    <source>
        <dbReference type="Pfam" id="PF00905"/>
    </source>
</evidence>
<dbReference type="SUPFAM" id="SSF56601">
    <property type="entry name" value="beta-lactamase/transpeptidase-like"/>
    <property type="match status" value="1"/>
</dbReference>
<dbReference type="GO" id="GO:0008658">
    <property type="term" value="F:penicillin binding"/>
    <property type="evidence" value="ECO:0007669"/>
    <property type="project" value="InterPro"/>
</dbReference>
<gene>
    <name evidence="17" type="primary">mrdA</name>
    <name evidence="17" type="ORF">SULYE_0540</name>
</gene>
<keyword evidence="3" id="KW-1003">Cell membrane</keyword>
<dbReference type="InterPro" id="IPR050515">
    <property type="entry name" value="Beta-lactam/transpept"/>
</dbReference>
<keyword evidence="8" id="KW-0378">Hydrolase</keyword>
<dbReference type="EMBL" id="ABZS01000038">
    <property type="protein sequence ID" value="EEP60947.1"/>
    <property type="molecule type" value="Genomic_DNA"/>
</dbReference>
<dbReference type="OrthoDB" id="9804124at2"/>
<evidence type="ECO:0000256" key="9">
    <source>
        <dbReference type="ARBA" id="ARBA00022960"/>
    </source>
</evidence>
<dbReference type="Pfam" id="PF03717">
    <property type="entry name" value="PBP_dimer"/>
    <property type="match status" value="1"/>
</dbReference>
<dbReference type="RefSeq" id="WP_007546177.1">
    <property type="nucleotide sequence ID" value="NZ_ABZS01000038.1"/>
</dbReference>
<keyword evidence="6" id="KW-0645">Protease</keyword>
<evidence type="ECO:0000313" key="17">
    <source>
        <dbReference type="EMBL" id="EEP60947.1"/>
    </source>
</evidence>
<keyword evidence="7 14" id="KW-0812">Transmembrane</keyword>
<evidence type="ECO:0000256" key="3">
    <source>
        <dbReference type="ARBA" id="ARBA00022475"/>
    </source>
</evidence>
<evidence type="ECO:0000256" key="12">
    <source>
        <dbReference type="ARBA" id="ARBA00023136"/>
    </source>
</evidence>
<dbReference type="SUPFAM" id="SSF56519">
    <property type="entry name" value="Penicillin binding protein dimerisation domain"/>
    <property type="match status" value="1"/>
</dbReference>
<dbReference type="InterPro" id="IPR012338">
    <property type="entry name" value="Beta-lactam/transpept-like"/>
</dbReference>
<protein>
    <submittedName>
        <fullName evidence="17">Penicillin-binding protein 2</fullName>
    </submittedName>
</protein>
<dbReference type="Pfam" id="PF00905">
    <property type="entry name" value="Transpeptidase"/>
    <property type="match status" value="1"/>
</dbReference>
<comment type="caution">
    <text evidence="17">The sequence shown here is derived from an EMBL/GenBank/DDBJ whole genome shotgun (WGS) entry which is preliminary data.</text>
</comment>
<evidence type="ECO:0000313" key="18">
    <source>
        <dbReference type="Proteomes" id="UP000005540"/>
    </source>
</evidence>
<dbReference type="GO" id="GO:0071972">
    <property type="term" value="F:peptidoglycan L,D-transpeptidase activity"/>
    <property type="evidence" value="ECO:0007669"/>
    <property type="project" value="TreeGrafter"/>
</dbReference>
<dbReference type="GO" id="GO:0009252">
    <property type="term" value="P:peptidoglycan biosynthetic process"/>
    <property type="evidence" value="ECO:0007669"/>
    <property type="project" value="UniProtKB-KW"/>
</dbReference>
<reference evidence="17 18" key="1">
    <citation type="submission" date="2009-04" db="EMBL/GenBank/DDBJ databases">
        <authorList>
            <person name="Reysenbach A.-L."/>
            <person name="Heidelberg J.F."/>
            <person name="Nelson W.C."/>
        </authorList>
    </citation>
    <scope>NUCLEOTIDE SEQUENCE [LARGE SCALE GENOMIC DNA]</scope>
    <source>
        <strain evidence="17 18">SS-5</strain>
    </source>
</reference>
<evidence type="ECO:0000256" key="10">
    <source>
        <dbReference type="ARBA" id="ARBA00022984"/>
    </source>
</evidence>
<evidence type="ECO:0000256" key="6">
    <source>
        <dbReference type="ARBA" id="ARBA00022670"/>
    </source>
</evidence>
<evidence type="ECO:0000256" key="4">
    <source>
        <dbReference type="ARBA" id="ARBA00022519"/>
    </source>
</evidence>
<dbReference type="PANTHER" id="PTHR30627">
    <property type="entry name" value="PEPTIDOGLYCAN D,D-TRANSPEPTIDASE"/>
    <property type="match status" value="1"/>
</dbReference>
<evidence type="ECO:0000256" key="1">
    <source>
        <dbReference type="ARBA" id="ARBA00004167"/>
    </source>
</evidence>
<evidence type="ECO:0000256" key="11">
    <source>
        <dbReference type="ARBA" id="ARBA00022989"/>
    </source>
</evidence>
<evidence type="ECO:0000259" key="16">
    <source>
        <dbReference type="Pfam" id="PF03717"/>
    </source>
</evidence>
<comment type="subcellular location">
    <subcellularLocation>
        <location evidence="2">Cell membrane</location>
    </subcellularLocation>
    <subcellularLocation>
        <location evidence="1">Membrane</location>
        <topology evidence="1">Single-pass membrane protein</topology>
    </subcellularLocation>
</comment>
<evidence type="ECO:0000256" key="7">
    <source>
        <dbReference type="ARBA" id="ARBA00022692"/>
    </source>
</evidence>
<feature type="transmembrane region" description="Helical" evidence="14">
    <location>
        <begin position="7"/>
        <end position="27"/>
    </location>
</feature>
<proteinExistence type="predicted"/>
<keyword evidence="4" id="KW-0997">Cell inner membrane</keyword>
<name>C4FJ00_9AQUI</name>
<feature type="domain" description="Penicillin-binding protein transpeptidase" evidence="15">
    <location>
        <begin position="255"/>
        <end position="587"/>
    </location>
</feature>
<keyword evidence="10" id="KW-0573">Peptidoglycan synthesis</keyword>
<dbReference type="InterPro" id="IPR036138">
    <property type="entry name" value="PBP_dimer_sf"/>
</dbReference>
<dbReference type="GO" id="GO:0005886">
    <property type="term" value="C:plasma membrane"/>
    <property type="evidence" value="ECO:0007669"/>
    <property type="project" value="UniProtKB-SubCell"/>
</dbReference>
<dbReference type="Gene3D" id="3.40.710.10">
    <property type="entry name" value="DD-peptidase/beta-lactamase superfamily"/>
    <property type="match status" value="1"/>
</dbReference>
<dbReference type="InterPro" id="IPR005311">
    <property type="entry name" value="PBP_dimer"/>
</dbReference>
<keyword evidence="11 14" id="KW-1133">Transmembrane helix</keyword>
<feature type="domain" description="Penicillin-binding protein dimerisation" evidence="16">
    <location>
        <begin position="51"/>
        <end position="218"/>
    </location>
</feature>
<dbReference type="GO" id="GO:0008360">
    <property type="term" value="P:regulation of cell shape"/>
    <property type="evidence" value="ECO:0007669"/>
    <property type="project" value="UniProtKB-KW"/>
</dbReference>
<evidence type="ECO:0000256" key="13">
    <source>
        <dbReference type="ARBA" id="ARBA00023316"/>
    </source>
</evidence>
<dbReference type="AlphaFoldDB" id="C4FJ00"/>
<dbReference type="Gene3D" id="3.90.1310.10">
    <property type="entry name" value="Penicillin-binding protein 2a (Domain 2)"/>
    <property type="match status" value="1"/>
</dbReference>
<dbReference type="GO" id="GO:0009002">
    <property type="term" value="F:serine-type D-Ala-D-Ala carboxypeptidase activity"/>
    <property type="evidence" value="ECO:0007669"/>
    <property type="project" value="InterPro"/>
</dbReference>
<dbReference type="Gene3D" id="3.30.1390.30">
    <property type="entry name" value="Penicillin-binding protein 2a, domain 3"/>
    <property type="match status" value="1"/>
</dbReference>
<keyword evidence="13" id="KW-0961">Cell wall biogenesis/degradation</keyword>
<dbReference type="NCBIfam" id="TIGR03423">
    <property type="entry name" value="pbp2_mrdA"/>
    <property type="match status" value="1"/>
</dbReference>
<keyword evidence="5" id="KW-0121">Carboxypeptidase</keyword>
<dbReference type="PANTHER" id="PTHR30627:SF2">
    <property type="entry name" value="PEPTIDOGLYCAN D,D-TRANSPEPTIDASE MRDA"/>
    <property type="match status" value="1"/>
</dbReference>
<keyword evidence="9" id="KW-0133">Cell shape</keyword>
<dbReference type="Proteomes" id="UP000005540">
    <property type="component" value="Unassembled WGS sequence"/>
</dbReference>
<evidence type="ECO:0000256" key="2">
    <source>
        <dbReference type="ARBA" id="ARBA00004236"/>
    </source>
</evidence>
<dbReference type="GO" id="GO:0071555">
    <property type="term" value="P:cell wall organization"/>
    <property type="evidence" value="ECO:0007669"/>
    <property type="project" value="UniProtKB-KW"/>
</dbReference>
<dbReference type="InterPro" id="IPR017790">
    <property type="entry name" value="Penicillin-binding_protein_2"/>
</dbReference>
<dbReference type="GO" id="GO:0006508">
    <property type="term" value="P:proteolysis"/>
    <property type="evidence" value="ECO:0007669"/>
    <property type="project" value="UniProtKB-KW"/>
</dbReference>
<sequence>MIKFNRITFLIFILTVFYFALVGRLFYLQVIKGEHYREISDRNYIKIFYSNPPRGKIYDRNGVLLAYDVPTYSLIAFPYIVKKNYSMQELKENLKNYLNIELDEKTLNIIEKNLYPSVVIKKDLTQKDIENFYNYNYLFNGFYLEVVPKRVYTEEANYLAHIIGYVGYPSERELKENPNLSPNILVGKAGVEKIYDSLLRGESGQKAVLVDAFGRQKKVLWEKDPRKGNDIYLTIDIRIQKIAFEAFSSSKHPSGAVVLVDPNTYEILASLSYPTYNLQKFYEGFSQEEWKELTENKYKPLMNKVFLGKYPPGSIYKPLVSIAALEEGAITPETRISSGPEFRIGKWVYRNWDKRGCGFINVSEALETSCDTFFYQVGLKLGVENIVKYSKLFGLGEKLNPDLEVKVATIPSKEWKRKVLKQKWFHGDTVNLSIGQGYITITPFDATKIVVPIANGGYVLKPHILKAYFDNKSQRLVHTNPEMIRKINIKKWNLDAVRYGMYLVVYGPSGTAKALKRVPVLNAGKTGTAQVYSYDTRKKRHHAWDFRDHAWFIDYAPYNKPKIAGVVFIEHGESGGKVAAPLMAYILKRIFKEKIIETE</sequence>
<evidence type="ECO:0000256" key="8">
    <source>
        <dbReference type="ARBA" id="ARBA00022801"/>
    </source>
</evidence>